<reference evidence="3 4" key="1">
    <citation type="submission" date="2019-11" db="EMBL/GenBank/DDBJ databases">
        <title>Whole-genome sequence of a Rhodoblastus acidophilus DSM 142.</title>
        <authorList>
            <person name="Kyndt J.A."/>
            <person name="Meyer T.E."/>
        </authorList>
    </citation>
    <scope>NUCLEOTIDE SEQUENCE [LARGE SCALE GENOMIC DNA]</scope>
    <source>
        <strain evidence="3 4">DSM 142</strain>
    </source>
</reference>
<feature type="compositionally biased region" description="Low complexity" evidence="1">
    <location>
        <begin position="88"/>
        <end position="106"/>
    </location>
</feature>
<feature type="region of interest" description="Disordered" evidence="1">
    <location>
        <begin position="51"/>
        <end position="156"/>
    </location>
</feature>
<evidence type="ECO:0000313" key="3">
    <source>
        <dbReference type="EMBL" id="MTV31043.1"/>
    </source>
</evidence>
<sequence>MNRTLALSLLALALATGAAQAGCPRGQIYRVSKHACIDHDEAVKLGIVHGPAHNADKAKPEAEAAQEPAPQDSASPASPPAAAPEPPAVAEQPAAVPEPEATPSAAQVKTVRTVKITAPKPAAPAPGDPAAVKTEASAASPFGALDPGGVPMSQPR</sequence>
<evidence type="ECO:0000256" key="2">
    <source>
        <dbReference type="SAM" id="SignalP"/>
    </source>
</evidence>
<feature type="compositionally biased region" description="Pro residues" evidence="1">
    <location>
        <begin position="77"/>
        <end position="87"/>
    </location>
</feature>
<gene>
    <name evidence="3" type="ORF">GJ654_08550</name>
</gene>
<dbReference type="Proteomes" id="UP000439113">
    <property type="component" value="Unassembled WGS sequence"/>
</dbReference>
<evidence type="ECO:0000313" key="4">
    <source>
        <dbReference type="Proteomes" id="UP000439113"/>
    </source>
</evidence>
<comment type="caution">
    <text evidence="3">The sequence shown here is derived from an EMBL/GenBank/DDBJ whole genome shotgun (WGS) entry which is preliminary data.</text>
</comment>
<dbReference type="EMBL" id="WNKS01000005">
    <property type="protein sequence ID" value="MTV31043.1"/>
    <property type="molecule type" value="Genomic_DNA"/>
</dbReference>
<proteinExistence type="predicted"/>
<dbReference type="RefSeq" id="WP_155445728.1">
    <property type="nucleotide sequence ID" value="NZ_JAOQNR010000004.1"/>
</dbReference>
<keyword evidence="2" id="KW-0732">Signal</keyword>
<name>A0A6N8DPC1_RHOAC</name>
<feature type="chain" id="PRO_5027041028" evidence="2">
    <location>
        <begin position="22"/>
        <end position="156"/>
    </location>
</feature>
<protein>
    <submittedName>
        <fullName evidence="3">Uncharacterized protein</fullName>
    </submittedName>
</protein>
<evidence type="ECO:0000256" key="1">
    <source>
        <dbReference type="SAM" id="MobiDB-lite"/>
    </source>
</evidence>
<feature type="signal peptide" evidence="2">
    <location>
        <begin position="1"/>
        <end position="21"/>
    </location>
</feature>
<dbReference type="OrthoDB" id="10011766at2"/>
<dbReference type="AlphaFoldDB" id="A0A6N8DPC1"/>
<organism evidence="3 4">
    <name type="scientific">Rhodoblastus acidophilus</name>
    <name type="common">Rhodopseudomonas acidophila</name>
    <dbReference type="NCBI Taxonomy" id="1074"/>
    <lineage>
        <taxon>Bacteria</taxon>
        <taxon>Pseudomonadati</taxon>
        <taxon>Pseudomonadota</taxon>
        <taxon>Alphaproteobacteria</taxon>
        <taxon>Hyphomicrobiales</taxon>
        <taxon>Rhodoblastaceae</taxon>
        <taxon>Rhodoblastus</taxon>
    </lineage>
</organism>
<feature type="compositionally biased region" description="Low complexity" evidence="1">
    <location>
        <begin position="63"/>
        <end position="76"/>
    </location>
</feature>
<accession>A0A6N8DPC1</accession>